<dbReference type="Proteomes" id="UP000823941">
    <property type="component" value="Chromosome 13"/>
</dbReference>
<dbReference type="EMBL" id="JAHIBW010000013">
    <property type="protein sequence ID" value="KAG7305638.1"/>
    <property type="molecule type" value="Genomic_DNA"/>
</dbReference>
<gene>
    <name evidence="2" type="ORF">JYU34_009735</name>
</gene>
<organism evidence="2 3">
    <name type="scientific">Plutella xylostella</name>
    <name type="common">Diamondback moth</name>
    <name type="synonym">Plutella maculipennis</name>
    <dbReference type="NCBI Taxonomy" id="51655"/>
    <lineage>
        <taxon>Eukaryota</taxon>
        <taxon>Metazoa</taxon>
        <taxon>Ecdysozoa</taxon>
        <taxon>Arthropoda</taxon>
        <taxon>Hexapoda</taxon>
        <taxon>Insecta</taxon>
        <taxon>Pterygota</taxon>
        <taxon>Neoptera</taxon>
        <taxon>Endopterygota</taxon>
        <taxon>Lepidoptera</taxon>
        <taxon>Glossata</taxon>
        <taxon>Ditrysia</taxon>
        <taxon>Yponomeutoidea</taxon>
        <taxon>Plutellidae</taxon>
        <taxon>Plutella</taxon>
    </lineage>
</organism>
<name>A0ABQ7QK95_PLUXY</name>
<evidence type="ECO:0000256" key="1">
    <source>
        <dbReference type="SAM" id="Phobius"/>
    </source>
</evidence>
<proteinExistence type="predicted"/>
<keyword evidence="1" id="KW-0472">Membrane</keyword>
<keyword evidence="1" id="KW-1133">Transmembrane helix</keyword>
<comment type="caution">
    <text evidence="2">The sequence shown here is derived from an EMBL/GenBank/DDBJ whole genome shotgun (WGS) entry which is preliminary data.</text>
</comment>
<sequence length="288" mass="33520">MSEQAVRLCDFSIIYITTSLLLSIVSAEMEFRYMDHRDHMDQFEQLPQNDENEQFEENKHARQTHEMLSQALAEVSPHFESLCNHLSRGLYYSPDLLIDTEWTSVYAWNKESGYKCTQAEFEIPTEGKVRRYFESLQYHVTPQPEWEAAALVLTMRVHNKSTESLLFTDRFGPPGAFHMLPKYANRIVVLLQSKGIEHFPLVNVNLQILQTSDQNCKDQKFLYILFCKMGAMLYAEVDAERRCPTSALVNKVIQHTVLPDGRFICPNYLHVATPQKFQNPHIDNPEFH</sequence>
<evidence type="ECO:0000313" key="2">
    <source>
        <dbReference type="EMBL" id="KAG7305638.1"/>
    </source>
</evidence>
<feature type="transmembrane region" description="Helical" evidence="1">
    <location>
        <begin position="12"/>
        <end position="31"/>
    </location>
</feature>
<protein>
    <submittedName>
        <fullName evidence="2">Uncharacterized protein</fullName>
    </submittedName>
</protein>
<keyword evidence="3" id="KW-1185">Reference proteome</keyword>
<accession>A0ABQ7QK95</accession>
<keyword evidence="1" id="KW-0812">Transmembrane</keyword>
<reference evidence="2 3" key="1">
    <citation type="submission" date="2021-06" db="EMBL/GenBank/DDBJ databases">
        <title>A haploid diamondback moth (Plutella xylostella L.) genome assembly resolves 31 chromosomes and identifies a diamide resistance mutation.</title>
        <authorList>
            <person name="Ward C.M."/>
            <person name="Perry K.D."/>
            <person name="Baker G."/>
            <person name="Powis K."/>
            <person name="Heckel D.G."/>
            <person name="Baxter S.W."/>
        </authorList>
    </citation>
    <scope>NUCLEOTIDE SEQUENCE [LARGE SCALE GENOMIC DNA]</scope>
    <source>
        <strain evidence="2 3">LV</strain>
        <tissue evidence="2">Single pupa</tissue>
    </source>
</reference>
<evidence type="ECO:0000313" key="3">
    <source>
        <dbReference type="Proteomes" id="UP000823941"/>
    </source>
</evidence>